<comment type="caution">
    <text evidence="2">The sequence shown here is derived from an EMBL/GenBank/DDBJ whole genome shotgun (WGS) entry which is preliminary data.</text>
</comment>
<name>A0A1B9N7U7_9MICO</name>
<dbReference type="InterPro" id="IPR035919">
    <property type="entry name" value="EAL_sf"/>
</dbReference>
<dbReference type="SUPFAM" id="SSF141868">
    <property type="entry name" value="EAL domain-like"/>
    <property type="match status" value="1"/>
</dbReference>
<evidence type="ECO:0000313" key="2">
    <source>
        <dbReference type="EMBL" id="OCG72658.1"/>
    </source>
</evidence>
<evidence type="ECO:0000259" key="1">
    <source>
        <dbReference type="PROSITE" id="PS50883"/>
    </source>
</evidence>
<dbReference type="Proteomes" id="UP000093355">
    <property type="component" value="Unassembled WGS sequence"/>
</dbReference>
<dbReference type="PANTHER" id="PTHR33121">
    <property type="entry name" value="CYCLIC DI-GMP PHOSPHODIESTERASE PDEF"/>
    <property type="match status" value="1"/>
</dbReference>
<dbReference type="Pfam" id="PF00563">
    <property type="entry name" value="EAL"/>
    <property type="match status" value="1"/>
</dbReference>
<dbReference type="InterPro" id="IPR001633">
    <property type="entry name" value="EAL_dom"/>
</dbReference>
<dbReference type="EMBL" id="LXMD01000029">
    <property type="protein sequence ID" value="OCG72658.1"/>
    <property type="molecule type" value="Genomic_DNA"/>
</dbReference>
<dbReference type="SMART" id="SM00052">
    <property type="entry name" value="EAL"/>
    <property type="match status" value="1"/>
</dbReference>
<organism evidence="2 3">
    <name type="scientific">Microbacterium sediminis</name>
    <dbReference type="NCBI Taxonomy" id="904291"/>
    <lineage>
        <taxon>Bacteria</taxon>
        <taxon>Bacillati</taxon>
        <taxon>Actinomycetota</taxon>
        <taxon>Actinomycetes</taxon>
        <taxon>Micrococcales</taxon>
        <taxon>Microbacteriaceae</taxon>
        <taxon>Microbacterium</taxon>
    </lineage>
</organism>
<gene>
    <name evidence="2" type="ORF">A7J15_10485</name>
</gene>
<keyword evidence="3" id="KW-1185">Reference proteome</keyword>
<feature type="domain" description="EAL" evidence="1">
    <location>
        <begin position="1"/>
        <end position="218"/>
    </location>
</feature>
<dbReference type="AlphaFoldDB" id="A0A1B9N7U7"/>
<dbReference type="InterPro" id="IPR050706">
    <property type="entry name" value="Cyclic-di-GMP_PDE-like"/>
</dbReference>
<sequence length="218" mass="23890">MPSHRVVFQPLVSVGSGSIVGYEALARFADRRRPTEHLAAAGRRRVELELALLRSAVAAAAAIPARYSVTINLSATSIAAPELRELLPRGRRWGIELLETSILQVDSRVRERVDDLDAMLLIDDAGTHEASVERILELRPDIVKIDKSVLWSAAADHAAGRTVPECDRLYAFLEAARRVGARTLAEGVETEQHRRFTIDAGIDYAQGYLFGAPAPYPA</sequence>
<dbReference type="Gene3D" id="3.20.20.450">
    <property type="entry name" value="EAL domain"/>
    <property type="match status" value="1"/>
</dbReference>
<dbReference type="PROSITE" id="PS50883">
    <property type="entry name" value="EAL"/>
    <property type="match status" value="1"/>
</dbReference>
<reference evidence="2 3" key="1">
    <citation type="submission" date="2016-05" db="EMBL/GenBank/DDBJ databases">
        <authorList>
            <person name="Lavstsen T."/>
            <person name="Jespersen J.S."/>
        </authorList>
    </citation>
    <scope>NUCLEOTIDE SEQUENCE [LARGE SCALE GENOMIC DNA]</scope>
    <source>
        <strain evidence="2 3">YLB-01</strain>
    </source>
</reference>
<accession>A0A1B9N7U7</accession>
<dbReference type="CDD" id="cd01948">
    <property type="entry name" value="EAL"/>
    <property type="match status" value="1"/>
</dbReference>
<proteinExistence type="predicted"/>
<dbReference type="GO" id="GO:0071111">
    <property type="term" value="F:cyclic-guanylate-specific phosphodiesterase activity"/>
    <property type="evidence" value="ECO:0007669"/>
    <property type="project" value="InterPro"/>
</dbReference>
<evidence type="ECO:0000313" key="3">
    <source>
        <dbReference type="Proteomes" id="UP000093355"/>
    </source>
</evidence>
<protein>
    <recommendedName>
        <fullName evidence="1">EAL domain-containing protein</fullName>
    </recommendedName>
</protein>
<dbReference type="STRING" id="904291.A7J15_10485"/>
<dbReference type="RefSeq" id="WP_158231534.1">
    <property type="nucleotide sequence ID" value="NZ_CP038256.1"/>
</dbReference>
<dbReference type="PANTHER" id="PTHR33121:SF70">
    <property type="entry name" value="SIGNALING PROTEIN YKOW"/>
    <property type="match status" value="1"/>
</dbReference>